<dbReference type="Gene3D" id="3.40.50.150">
    <property type="entry name" value="Vaccinia Virus protein VP39"/>
    <property type="match status" value="1"/>
</dbReference>
<dbReference type="EC" id="2.1.1.-" evidence="1"/>
<keyword evidence="1" id="KW-0808">Transferase</keyword>
<accession>A0A225VIZ5</accession>
<comment type="function">
    <text evidence="1">Probable methyltransferase required to silence rDNA.</text>
</comment>
<gene>
    <name evidence="2" type="ORF">PHMEG_00023325</name>
</gene>
<protein>
    <recommendedName>
        <fullName evidence="1">Ribosomal RNA-processing protein 8</fullName>
        <ecNumber evidence="1">2.1.1.-</ecNumber>
    </recommendedName>
</protein>
<dbReference type="GO" id="GO:0005730">
    <property type="term" value="C:nucleolus"/>
    <property type="evidence" value="ECO:0007669"/>
    <property type="project" value="UniProtKB-SubCell"/>
</dbReference>
<keyword evidence="1" id="KW-0698">rRNA processing</keyword>
<proteinExistence type="inferred from homology"/>
<dbReference type="AlphaFoldDB" id="A0A225VIZ5"/>
<dbReference type="EMBL" id="NBNE01004806">
    <property type="protein sequence ID" value="OWZ04727.1"/>
    <property type="molecule type" value="Genomic_DNA"/>
</dbReference>
<keyword evidence="1" id="KW-0539">Nucleus</keyword>
<dbReference type="Pfam" id="PF05148">
    <property type="entry name" value="Methyltransf_8"/>
    <property type="match status" value="1"/>
</dbReference>
<evidence type="ECO:0000256" key="1">
    <source>
        <dbReference type="RuleBase" id="RU365074"/>
    </source>
</evidence>
<dbReference type="GO" id="GO:0006364">
    <property type="term" value="P:rRNA processing"/>
    <property type="evidence" value="ECO:0007669"/>
    <property type="project" value="UniProtKB-UniRule"/>
</dbReference>
<dbReference type="InterPro" id="IPR007823">
    <property type="entry name" value="RRP8"/>
</dbReference>
<name>A0A225VIZ5_9STRA</name>
<evidence type="ECO:0000313" key="2">
    <source>
        <dbReference type="EMBL" id="OWZ04727.1"/>
    </source>
</evidence>
<reference evidence="3" key="1">
    <citation type="submission" date="2017-03" db="EMBL/GenBank/DDBJ databases">
        <title>Phytopthora megakarya and P. palmivora, two closely related causual agents of cacao black pod achieved similar genome size and gene model numbers by different mechanisms.</title>
        <authorList>
            <person name="Ali S."/>
            <person name="Shao J."/>
            <person name="Larry D.J."/>
            <person name="Kronmiller B."/>
            <person name="Shen D."/>
            <person name="Strem M.D."/>
            <person name="Melnick R.L."/>
            <person name="Guiltinan M.J."/>
            <person name="Tyler B.M."/>
            <person name="Meinhardt L.W."/>
            <person name="Bailey B.A."/>
        </authorList>
    </citation>
    <scope>NUCLEOTIDE SEQUENCE [LARGE SCALE GENOMIC DNA]</scope>
    <source>
        <strain evidence="3">zdho120</strain>
    </source>
</reference>
<organism evidence="2 3">
    <name type="scientific">Phytophthora megakarya</name>
    <dbReference type="NCBI Taxonomy" id="4795"/>
    <lineage>
        <taxon>Eukaryota</taxon>
        <taxon>Sar</taxon>
        <taxon>Stramenopiles</taxon>
        <taxon>Oomycota</taxon>
        <taxon>Peronosporomycetes</taxon>
        <taxon>Peronosporales</taxon>
        <taxon>Peronosporaceae</taxon>
        <taxon>Phytophthora</taxon>
    </lineage>
</organism>
<dbReference type="PANTHER" id="PTHR12787:SF0">
    <property type="entry name" value="RIBOSOMAL RNA-PROCESSING PROTEIN 8"/>
    <property type="match status" value="1"/>
</dbReference>
<dbReference type="PANTHER" id="PTHR12787">
    <property type="entry name" value="RIBOSOMAL RNA-PROCESSING PROTEIN 8"/>
    <property type="match status" value="1"/>
</dbReference>
<keyword evidence="1" id="KW-0949">S-adenosyl-L-methionine</keyword>
<comment type="similarity">
    <text evidence="1">Belongs to the methyltransferase superfamily. RRP8 family.</text>
</comment>
<keyword evidence="1" id="KW-0489">Methyltransferase</keyword>
<dbReference type="OrthoDB" id="10258825at2759"/>
<comment type="subcellular location">
    <subcellularLocation>
        <location evidence="1">Nucleus</location>
        <location evidence="1">Nucleolus</location>
    </subcellularLocation>
</comment>
<dbReference type="GO" id="GO:0008168">
    <property type="term" value="F:methyltransferase activity"/>
    <property type="evidence" value="ECO:0007669"/>
    <property type="project" value="UniProtKB-KW"/>
</dbReference>
<dbReference type="Proteomes" id="UP000198211">
    <property type="component" value="Unassembled WGS sequence"/>
</dbReference>
<dbReference type="STRING" id="4795.A0A225VIZ5"/>
<sequence length="112" mass="12435">MCCRRHPKAVVADFGCGDDRLAESVSNKVHSFDLVSLCSVDIGVYCLALMGTSVREYVREVYRVLKPGGVLKVAEVKSCFEKESLGGIEITWDCDFEVTSPSKYDTNESFIQ</sequence>
<dbReference type="SUPFAM" id="SSF53335">
    <property type="entry name" value="S-adenosyl-L-methionine-dependent methyltransferases"/>
    <property type="match status" value="1"/>
</dbReference>
<evidence type="ECO:0000313" key="3">
    <source>
        <dbReference type="Proteomes" id="UP000198211"/>
    </source>
</evidence>
<keyword evidence="3" id="KW-1185">Reference proteome</keyword>
<comment type="caution">
    <text evidence="2">The sequence shown here is derived from an EMBL/GenBank/DDBJ whole genome shotgun (WGS) entry which is preliminary data.</text>
</comment>
<dbReference type="GO" id="GO:0032259">
    <property type="term" value="P:methylation"/>
    <property type="evidence" value="ECO:0007669"/>
    <property type="project" value="UniProtKB-KW"/>
</dbReference>
<dbReference type="InterPro" id="IPR029063">
    <property type="entry name" value="SAM-dependent_MTases_sf"/>
</dbReference>